<feature type="transmembrane region" description="Helical" evidence="1">
    <location>
        <begin position="47"/>
        <end position="67"/>
    </location>
</feature>
<comment type="caution">
    <text evidence="2">The sequence shown here is derived from an EMBL/GenBank/DDBJ whole genome shotgun (WGS) entry which is preliminary data.</text>
</comment>
<evidence type="ECO:0000313" key="2">
    <source>
        <dbReference type="EMBL" id="TWI86520.1"/>
    </source>
</evidence>
<keyword evidence="3" id="KW-1185">Reference proteome</keyword>
<dbReference type="Proteomes" id="UP000316778">
    <property type="component" value="Unassembled WGS sequence"/>
</dbReference>
<sequence length="127" mass="14115">MSRLSITGLAAAVIIIISVFLPWLTIESRHLVFTGLHTAGSNFGEPGRLNIALAVVAAILFLPQRLWAQRVNIFVTAFLVAWTFRNMIIFARCEMGECPEKEIGLYLSLAAAITTFVCTVFWKKKIS</sequence>
<feature type="transmembrane region" description="Helical" evidence="1">
    <location>
        <begin position="73"/>
        <end position="91"/>
    </location>
</feature>
<accession>A0A562T0I5</accession>
<keyword evidence="1" id="KW-0472">Membrane</keyword>
<evidence type="ECO:0000256" key="1">
    <source>
        <dbReference type="SAM" id="Phobius"/>
    </source>
</evidence>
<proteinExistence type="predicted"/>
<dbReference type="RefSeq" id="WP_145716405.1">
    <property type="nucleotide sequence ID" value="NZ_BAAAFY010000005.1"/>
</dbReference>
<dbReference type="EMBL" id="VLLG01000004">
    <property type="protein sequence ID" value="TWI86520.1"/>
    <property type="molecule type" value="Genomic_DNA"/>
</dbReference>
<feature type="transmembrane region" description="Helical" evidence="1">
    <location>
        <begin position="6"/>
        <end position="26"/>
    </location>
</feature>
<feature type="transmembrane region" description="Helical" evidence="1">
    <location>
        <begin position="103"/>
        <end position="122"/>
    </location>
</feature>
<name>A0A562T0I5_CHIJA</name>
<keyword evidence="1" id="KW-0812">Transmembrane</keyword>
<evidence type="ECO:0000313" key="3">
    <source>
        <dbReference type="Proteomes" id="UP000316778"/>
    </source>
</evidence>
<gene>
    <name evidence="2" type="ORF">LX66_3778</name>
</gene>
<reference evidence="2 3" key="1">
    <citation type="journal article" date="2013" name="Stand. Genomic Sci.">
        <title>Genomic Encyclopedia of Type Strains, Phase I: The one thousand microbial genomes (KMG-I) project.</title>
        <authorList>
            <person name="Kyrpides N.C."/>
            <person name="Woyke T."/>
            <person name="Eisen J.A."/>
            <person name="Garrity G."/>
            <person name="Lilburn T.G."/>
            <person name="Beck B.J."/>
            <person name="Whitman W.B."/>
            <person name="Hugenholtz P."/>
            <person name="Klenk H.P."/>
        </authorList>
    </citation>
    <scope>NUCLEOTIDE SEQUENCE [LARGE SCALE GENOMIC DNA]</scope>
    <source>
        <strain evidence="2 3">DSM 13484</strain>
    </source>
</reference>
<keyword evidence="1" id="KW-1133">Transmembrane helix</keyword>
<dbReference type="OrthoDB" id="678688at2"/>
<protein>
    <submittedName>
        <fullName evidence="2">Uncharacterized protein</fullName>
    </submittedName>
</protein>
<dbReference type="AlphaFoldDB" id="A0A562T0I5"/>
<organism evidence="2 3">
    <name type="scientific">Chitinophaga japonensis</name>
    <name type="common">Flexibacter japonensis</name>
    <dbReference type="NCBI Taxonomy" id="104662"/>
    <lineage>
        <taxon>Bacteria</taxon>
        <taxon>Pseudomonadati</taxon>
        <taxon>Bacteroidota</taxon>
        <taxon>Chitinophagia</taxon>
        <taxon>Chitinophagales</taxon>
        <taxon>Chitinophagaceae</taxon>
        <taxon>Chitinophaga</taxon>
    </lineage>
</organism>